<dbReference type="AlphaFoldDB" id="A0A6N2ZK76"/>
<proteinExistence type="predicted"/>
<dbReference type="RefSeq" id="WP_021840146.1">
    <property type="nucleotide sequence ID" value="NZ_CACRUX010000013.1"/>
</dbReference>
<name>A0A6N2ZK76_9FIRM</name>
<evidence type="ECO:0000313" key="1">
    <source>
        <dbReference type="EMBL" id="VYT77372.1"/>
    </source>
</evidence>
<protein>
    <submittedName>
        <fullName evidence="1">Uncharacterized protein</fullName>
    </submittedName>
</protein>
<accession>A0A6N2ZK76</accession>
<dbReference type="EMBL" id="CACRUX010000013">
    <property type="protein sequence ID" value="VYT77372.1"/>
    <property type="molecule type" value="Genomic_DNA"/>
</dbReference>
<organism evidence="1">
    <name type="scientific">Veillonella ratti</name>
    <dbReference type="NCBI Taxonomy" id="103892"/>
    <lineage>
        <taxon>Bacteria</taxon>
        <taxon>Bacillati</taxon>
        <taxon>Bacillota</taxon>
        <taxon>Negativicutes</taxon>
        <taxon>Veillonellales</taxon>
        <taxon>Veillonellaceae</taxon>
        <taxon>Veillonella</taxon>
    </lineage>
</organism>
<sequence length="209" mass="23334">MYQRNDKGQIIGACVLGVFLFFGNMYMSYANTMSVLEEAADYADESYQERNQQILNTTAKEVTTLTSNGVTTTATETVTKTQPVVKPKSSDPKTLAADSAMNTFRTYHQMITDGDISKAYDLLSENYKREGGNSFYDWSMGYIKTKESIVDSMRVISQTDDTIVIQYTLHAEDYTGNKGDTVASKFAGEVTMRKQGSGWLIDDMSARKI</sequence>
<reference evidence="1" key="1">
    <citation type="submission" date="2019-11" db="EMBL/GenBank/DDBJ databases">
        <authorList>
            <person name="Feng L."/>
        </authorList>
    </citation>
    <scope>NUCLEOTIDE SEQUENCE</scope>
    <source>
        <strain evidence="1">VrattiLFYP33</strain>
    </source>
</reference>
<gene>
    <name evidence="1" type="ORF">VRLFYP33_00496</name>
</gene>